<comment type="caution">
    <text evidence="2">The sequence shown here is derived from an EMBL/GenBank/DDBJ whole genome shotgun (WGS) entry which is preliminary data.</text>
</comment>
<feature type="domain" description="Nitrile hydratase beta subunit" evidence="1">
    <location>
        <begin position="15"/>
        <end position="107"/>
    </location>
</feature>
<protein>
    <recommendedName>
        <fullName evidence="1">Nitrile hydratase beta subunit domain-containing protein</fullName>
    </recommendedName>
</protein>
<evidence type="ECO:0000259" key="1">
    <source>
        <dbReference type="Pfam" id="PF02211"/>
    </source>
</evidence>
<gene>
    <name evidence="2" type="ORF">ABIE08_004605</name>
</gene>
<accession>A0ABV2R5T9</accession>
<evidence type="ECO:0000313" key="3">
    <source>
        <dbReference type="Proteomes" id="UP001549321"/>
    </source>
</evidence>
<proteinExistence type="predicted"/>
<dbReference type="Gene3D" id="2.30.30.50">
    <property type="match status" value="1"/>
</dbReference>
<dbReference type="InterPro" id="IPR024690">
    <property type="entry name" value="CN_hydtase_beta_dom_C"/>
</dbReference>
<dbReference type="SUPFAM" id="SSF50090">
    <property type="entry name" value="Electron transport accessory proteins"/>
    <property type="match status" value="1"/>
</dbReference>
<dbReference type="RefSeq" id="WP_354554353.1">
    <property type="nucleotide sequence ID" value="NZ_JBEPSM010000005.1"/>
</dbReference>
<dbReference type="Proteomes" id="UP001549321">
    <property type="component" value="Unassembled WGS sequence"/>
</dbReference>
<organism evidence="2 3">
    <name type="scientific">Kaistia defluvii</name>
    <dbReference type="NCBI Taxonomy" id="410841"/>
    <lineage>
        <taxon>Bacteria</taxon>
        <taxon>Pseudomonadati</taxon>
        <taxon>Pseudomonadota</taxon>
        <taxon>Alphaproteobacteria</taxon>
        <taxon>Hyphomicrobiales</taxon>
        <taxon>Kaistiaceae</taxon>
        <taxon>Kaistia</taxon>
    </lineage>
</organism>
<sequence length="109" mass="12623">MLLPALERLVPAVGDHPSFEVGEEVRVLDRNPIGHYRVPTYLRGAQATVVRIIRPAMIDNEQEGYGRNAGDRRHYYRIAVPLVRLWPQYVGSPSDELRIEVFETWLERL</sequence>
<dbReference type="Pfam" id="PF02211">
    <property type="entry name" value="NHase_beta_C"/>
    <property type="match status" value="1"/>
</dbReference>
<keyword evidence="3" id="KW-1185">Reference proteome</keyword>
<name>A0ABV2R5T9_9HYPH</name>
<reference evidence="2 3" key="1">
    <citation type="submission" date="2024-06" db="EMBL/GenBank/DDBJ databases">
        <title>Sorghum-associated microbial communities from plants grown in Nebraska, USA.</title>
        <authorList>
            <person name="Schachtman D."/>
        </authorList>
    </citation>
    <scope>NUCLEOTIDE SEQUENCE [LARGE SCALE GENOMIC DNA]</scope>
    <source>
        <strain evidence="2 3">3207</strain>
    </source>
</reference>
<dbReference type="EMBL" id="JBEPSM010000005">
    <property type="protein sequence ID" value="MET4636642.1"/>
    <property type="molecule type" value="Genomic_DNA"/>
</dbReference>
<dbReference type="InterPro" id="IPR008990">
    <property type="entry name" value="Elect_transpt_acc-like_dom_sf"/>
</dbReference>
<evidence type="ECO:0000313" key="2">
    <source>
        <dbReference type="EMBL" id="MET4636642.1"/>
    </source>
</evidence>